<dbReference type="GO" id="GO:0015297">
    <property type="term" value="F:antiporter activity"/>
    <property type="evidence" value="ECO:0007669"/>
    <property type="project" value="InterPro"/>
</dbReference>
<dbReference type="EMBL" id="NXLW01000007">
    <property type="protein sequence ID" value="RDU72422.1"/>
    <property type="molecule type" value="Genomic_DNA"/>
</dbReference>
<dbReference type="InterPro" id="IPR002528">
    <property type="entry name" value="MATE_fam"/>
</dbReference>
<dbReference type="AlphaFoldDB" id="A0A3D8J4I5"/>
<keyword evidence="1" id="KW-0813">Transport</keyword>
<name>A0A3D8J4I5_9HELI</name>
<keyword evidence="2" id="KW-1133">Transmembrane helix</keyword>
<organism evidence="3 4">
    <name type="scientific">Helicobacter aurati</name>
    <dbReference type="NCBI Taxonomy" id="137778"/>
    <lineage>
        <taxon>Bacteria</taxon>
        <taxon>Pseudomonadati</taxon>
        <taxon>Campylobacterota</taxon>
        <taxon>Epsilonproteobacteria</taxon>
        <taxon>Campylobacterales</taxon>
        <taxon>Helicobacteraceae</taxon>
        <taxon>Helicobacter</taxon>
    </lineage>
</organism>
<gene>
    <name evidence="3" type="ORF">CQA66_05010</name>
</gene>
<keyword evidence="2" id="KW-0472">Membrane</keyword>
<dbReference type="PANTHER" id="PTHR43298:SF2">
    <property type="entry name" value="FMN_FAD EXPORTER YEEO-RELATED"/>
    <property type="match status" value="1"/>
</dbReference>
<accession>A0A3D8J4I5</accession>
<feature type="transmembrane region" description="Helical" evidence="2">
    <location>
        <begin position="116"/>
        <end position="136"/>
    </location>
</feature>
<protein>
    <recommendedName>
        <fullName evidence="5">MATE family efflux transporter</fullName>
    </recommendedName>
</protein>
<dbReference type="OrthoDB" id="9811110at2"/>
<comment type="caution">
    <text evidence="3">The sequence shown here is derived from an EMBL/GenBank/DDBJ whole genome shotgun (WGS) entry which is preliminary data.</text>
</comment>
<keyword evidence="2" id="KW-0812">Transmembrane</keyword>
<dbReference type="PANTHER" id="PTHR43298">
    <property type="entry name" value="MULTIDRUG RESISTANCE PROTEIN NORM-RELATED"/>
    <property type="match status" value="1"/>
</dbReference>
<reference evidence="3 4" key="1">
    <citation type="submission" date="2018-04" db="EMBL/GenBank/DDBJ databases">
        <title>Novel Campyloabacter and Helicobacter Species and Strains.</title>
        <authorList>
            <person name="Mannion A.J."/>
            <person name="Shen Z."/>
            <person name="Fox J.G."/>
        </authorList>
    </citation>
    <scope>NUCLEOTIDE SEQUENCE [LARGE SCALE GENOMIC DNA]</scope>
    <source>
        <strain evidence="3 4">MIT 97-5075</strain>
    </source>
</reference>
<feature type="transmembrane region" description="Helical" evidence="2">
    <location>
        <begin position="58"/>
        <end position="77"/>
    </location>
</feature>
<evidence type="ECO:0000313" key="3">
    <source>
        <dbReference type="EMBL" id="RDU72422.1"/>
    </source>
</evidence>
<dbReference type="GO" id="GO:0042910">
    <property type="term" value="F:xenobiotic transmembrane transporter activity"/>
    <property type="evidence" value="ECO:0007669"/>
    <property type="project" value="InterPro"/>
</dbReference>
<proteinExistence type="predicted"/>
<dbReference type="Proteomes" id="UP000256424">
    <property type="component" value="Unassembled WGS sequence"/>
</dbReference>
<evidence type="ECO:0000256" key="1">
    <source>
        <dbReference type="ARBA" id="ARBA00022448"/>
    </source>
</evidence>
<dbReference type="RefSeq" id="WP_104762800.1">
    <property type="nucleotide sequence ID" value="NZ_FZPM01000009.1"/>
</dbReference>
<feature type="transmembrane region" description="Helical" evidence="2">
    <location>
        <begin position="89"/>
        <end position="110"/>
    </location>
</feature>
<dbReference type="Pfam" id="PF01554">
    <property type="entry name" value="MatE"/>
    <property type="match status" value="1"/>
</dbReference>
<sequence length="139" mass="15003">MDCQNHRVGRHAQGKEHFFLVVYVSLVCGIVIAILGLLSIRFVATSLGVEGVLLESCILYGQILLLALPASMLQFSFQCLFATAGKPSLGLVITLVSGIANRLLDTFFIVVFSWGIWGAAFTTLISQCIGGFLFCAQQS</sequence>
<feature type="transmembrane region" description="Helical" evidence="2">
    <location>
        <begin position="20"/>
        <end position="38"/>
    </location>
</feature>
<dbReference type="InterPro" id="IPR050222">
    <property type="entry name" value="MATE_MdtK"/>
</dbReference>
<evidence type="ECO:0000313" key="4">
    <source>
        <dbReference type="Proteomes" id="UP000256424"/>
    </source>
</evidence>
<evidence type="ECO:0000256" key="2">
    <source>
        <dbReference type="SAM" id="Phobius"/>
    </source>
</evidence>
<keyword evidence="4" id="KW-1185">Reference proteome</keyword>
<evidence type="ECO:0008006" key="5">
    <source>
        <dbReference type="Google" id="ProtNLM"/>
    </source>
</evidence>
<dbReference type="GO" id="GO:0005886">
    <property type="term" value="C:plasma membrane"/>
    <property type="evidence" value="ECO:0007669"/>
    <property type="project" value="TreeGrafter"/>
</dbReference>